<accession>A0AAW5E9A7</accession>
<name>A0AAW5E9A7_9BACI</name>
<organism evidence="1 2">
    <name type="scientific">Fredinandcohnia quinoae</name>
    <dbReference type="NCBI Taxonomy" id="2918902"/>
    <lineage>
        <taxon>Bacteria</taxon>
        <taxon>Bacillati</taxon>
        <taxon>Bacillota</taxon>
        <taxon>Bacilli</taxon>
        <taxon>Bacillales</taxon>
        <taxon>Bacillaceae</taxon>
        <taxon>Fredinandcohnia</taxon>
    </lineage>
</organism>
<evidence type="ECO:0000313" key="2">
    <source>
        <dbReference type="Proteomes" id="UP001431131"/>
    </source>
</evidence>
<sequence>MIELSFAQNFSLIALNAQDSNRLTNAKKVALRCMAAATILELYLNNDFKKQGEILSFEKKSLDNSSLALYQETVLKALLGRSDAINGTLPNLLLKVTKLSSRILKEIEHSFTVTLKVIDMMEEIPALIGCDLEFVTAGISVKEYRSNAEVFIKVAEGFRADILEDGPLTDETIMMLYLMKESGCVFDLFSKEELKRVAERINELLEHHSLAKLIVEVTIHKTLEAAAKNFLKMKKAAIATPTGSGLNFTFPIIERSQSVFIDTEAWFSNKEDRLRDVKARLEEKGHSFTVIREGDVPLIKIDNILYEAVPDAKQYRLTVHGVRLRKYPLSL</sequence>
<keyword evidence="2" id="KW-1185">Reference proteome</keyword>
<dbReference type="Proteomes" id="UP001431131">
    <property type="component" value="Unassembled WGS sequence"/>
</dbReference>
<proteinExistence type="predicted"/>
<comment type="caution">
    <text evidence="1">The sequence shown here is derived from an EMBL/GenBank/DDBJ whole genome shotgun (WGS) entry which is preliminary data.</text>
</comment>
<evidence type="ECO:0000313" key="1">
    <source>
        <dbReference type="EMBL" id="MCH1625976.1"/>
    </source>
</evidence>
<reference evidence="1" key="1">
    <citation type="submission" date="2022-02" db="EMBL/GenBank/DDBJ databases">
        <title>Fredinandcohnia quinoae sp. nov. isolated from Chenopodium quinoa seeds.</title>
        <authorList>
            <person name="Saati-Santamaria Z."/>
            <person name="Flores-Felix J.D."/>
            <person name="Igual J.M."/>
            <person name="Velazquez E."/>
            <person name="Garcia-Fraile P."/>
            <person name="Martinez-Molina E."/>
        </authorList>
    </citation>
    <scope>NUCLEOTIDE SEQUENCE</scope>
    <source>
        <strain evidence="1">SECRCQ15</strain>
    </source>
</reference>
<dbReference type="AlphaFoldDB" id="A0AAW5E9A7"/>
<protein>
    <submittedName>
        <fullName evidence="1">Uncharacterized protein</fullName>
    </submittedName>
</protein>
<dbReference type="RefSeq" id="WP_240255902.1">
    <property type="nucleotide sequence ID" value="NZ_JAKTTI010000017.1"/>
</dbReference>
<dbReference type="EMBL" id="JAKTTI010000017">
    <property type="protein sequence ID" value="MCH1625976.1"/>
    <property type="molecule type" value="Genomic_DNA"/>
</dbReference>
<gene>
    <name evidence="1" type="ORF">MJG50_11605</name>
</gene>